<accession>A0A6C0AX94</accession>
<evidence type="ECO:0008006" key="2">
    <source>
        <dbReference type="Google" id="ProtNLM"/>
    </source>
</evidence>
<sequence length="127" mass="14958">MNLPRDIIIHILSFLDNNTIKKISVPYDYYKQYLILRNIKNKPESYYKGVYNNLYNNCFTCKNELTKSLYVMIICFSCEILLDDYCTYPMVCIDCIENKKILRGKVYTSNCPSCNDNRMHVAVTSFS</sequence>
<reference evidence="1" key="1">
    <citation type="journal article" date="2020" name="Nature">
        <title>Giant virus diversity and host interactions through global metagenomics.</title>
        <authorList>
            <person name="Schulz F."/>
            <person name="Roux S."/>
            <person name="Paez-Espino D."/>
            <person name="Jungbluth S."/>
            <person name="Walsh D.A."/>
            <person name="Denef V.J."/>
            <person name="McMahon K.D."/>
            <person name="Konstantinidis K.T."/>
            <person name="Eloe-Fadrosh E.A."/>
            <person name="Kyrpides N.C."/>
            <person name="Woyke T."/>
        </authorList>
    </citation>
    <scope>NUCLEOTIDE SEQUENCE</scope>
    <source>
        <strain evidence="1">GVMAG-S-ERX555965-48</strain>
    </source>
</reference>
<dbReference type="EMBL" id="MN738785">
    <property type="protein sequence ID" value="QHS84368.1"/>
    <property type="molecule type" value="Genomic_DNA"/>
</dbReference>
<organism evidence="1">
    <name type="scientific">viral metagenome</name>
    <dbReference type="NCBI Taxonomy" id="1070528"/>
    <lineage>
        <taxon>unclassified sequences</taxon>
        <taxon>metagenomes</taxon>
        <taxon>organismal metagenomes</taxon>
    </lineage>
</organism>
<protein>
    <recommendedName>
        <fullName evidence="2">F-box domain-containing protein</fullName>
    </recommendedName>
</protein>
<evidence type="ECO:0000313" key="1">
    <source>
        <dbReference type="EMBL" id="QHS84368.1"/>
    </source>
</evidence>
<name>A0A6C0AX94_9ZZZZ</name>
<dbReference type="AlphaFoldDB" id="A0A6C0AX94"/>
<proteinExistence type="predicted"/>